<dbReference type="Gene3D" id="3.40.50.1000">
    <property type="entry name" value="HAD superfamily/HAD-like"/>
    <property type="match status" value="1"/>
</dbReference>
<name>L0F8S4_DESDL</name>
<organism evidence="2 3">
    <name type="scientific">Desulfitobacterium dichloroeliminans (strain LMG P-21439 / DCA1)</name>
    <dbReference type="NCBI Taxonomy" id="871963"/>
    <lineage>
        <taxon>Bacteria</taxon>
        <taxon>Bacillati</taxon>
        <taxon>Bacillota</taxon>
        <taxon>Clostridia</taxon>
        <taxon>Eubacteriales</taxon>
        <taxon>Desulfitobacteriaceae</taxon>
        <taxon>Desulfitobacterium</taxon>
    </lineage>
</organism>
<dbReference type="InterPro" id="IPR036412">
    <property type="entry name" value="HAD-like_sf"/>
</dbReference>
<dbReference type="PANTHER" id="PTHR43316">
    <property type="entry name" value="HYDROLASE, HALOACID DELAHOGENASE-RELATED"/>
    <property type="match status" value="1"/>
</dbReference>
<keyword evidence="3" id="KW-1185">Reference proteome</keyword>
<evidence type="ECO:0000313" key="3">
    <source>
        <dbReference type="Proteomes" id="UP000010797"/>
    </source>
</evidence>
<dbReference type="HOGENOM" id="CLU_064956_1_0_9"/>
<dbReference type="SFLD" id="SFLDG01129">
    <property type="entry name" value="C1.5:_HAD__Beta-PGM__Phosphata"/>
    <property type="match status" value="1"/>
</dbReference>
<sequence length="231" mass="25997">MIKAIFFDLDGTLTLMNQEEFMKNYVGLLAPRFKSLLSPEKFAKQLSRSTEVMIKQPQEGKTNLQVFIADFTKGTGLTYNTLWPIFEAFYATDFPALSYLVKINQHGKEAVTSALEGGYKVAIAANPVMPLLAIEERIRWAGLTPQMFQVIPSIESFHFCKPHIGFYRELAQNLELDPSECLMVGNHPVEDLVAQEIGMKTFYVGDTMEGIKTTYTGDLADLAQRIIARDL</sequence>
<gene>
    <name evidence="2" type="ordered locus">Desdi_2151</name>
</gene>
<dbReference type="Proteomes" id="UP000010797">
    <property type="component" value="Chromosome"/>
</dbReference>
<keyword evidence="1 2" id="KW-0378">Hydrolase</keyword>
<dbReference type="GO" id="GO:0016787">
    <property type="term" value="F:hydrolase activity"/>
    <property type="evidence" value="ECO:0007669"/>
    <property type="project" value="UniProtKB-KW"/>
</dbReference>
<dbReference type="KEGG" id="ddl:Desdi_2151"/>
<evidence type="ECO:0000313" key="2">
    <source>
        <dbReference type="EMBL" id="AGA69592.1"/>
    </source>
</evidence>
<dbReference type="InterPro" id="IPR041492">
    <property type="entry name" value="HAD_2"/>
</dbReference>
<proteinExistence type="predicted"/>
<dbReference type="PANTHER" id="PTHR43316:SF3">
    <property type="entry name" value="HALOACID DEHALOGENASE, TYPE II (AFU_ORTHOLOGUE AFUA_2G07750)-RELATED"/>
    <property type="match status" value="1"/>
</dbReference>
<dbReference type="eggNOG" id="COG1011">
    <property type="taxonomic scope" value="Bacteria"/>
</dbReference>
<dbReference type="OrthoDB" id="9809962at2"/>
<dbReference type="InterPro" id="IPR051540">
    <property type="entry name" value="S-2-haloacid_dehalogenase"/>
</dbReference>
<dbReference type="STRING" id="871963.Desdi_2151"/>
<evidence type="ECO:0000256" key="1">
    <source>
        <dbReference type="ARBA" id="ARBA00022801"/>
    </source>
</evidence>
<dbReference type="RefSeq" id="WP_015262572.1">
    <property type="nucleotide sequence ID" value="NC_019903.1"/>
</dbReference>
<dbReference type="InterPro" id="IPR006439">
    <property type="entry name" value="HAD-SF_hydro_IA"/>
</dbReference>
<protein>
    <submittedName>
        <fullName evidence="2">Putative HAD superfamily hydrolase</fullName>
    </submittedName>
</protein>
<dbReference type="SFLD" id="SFLDS00003">
    <property type="entry name" value="Haloacid_Dehalogenase"/>
    <property type="match status" value="1"/>
</dbReference>
<dbReference type="EMBL" id="CP003344">
    <property type="protein sequence ID" value="AGA69592.1"/>
    <property type="molecule type" value="Genomic_DNA"/>
</dbReference>
<dbReference type="InterPro" id="IPR023214">
    <property type="entry name" value="HAD_sf"/>
</dbReference>
<dbReference type="AlphaFoldDB" id="L0F8S4"/>
<dbReference type="CDD" id="cd01427">
    <property type="entry name" value="HAD_like"/>
    <property type="match status" value="1"/>
</dbReference>
<dbReference type="Pfam" id="PF13419">
    <property type="entry name" value="HAD_2"/>
    <property type="match status" value="1"/>
</dbReference>
<dbReference type="SUPFAM" id="SSF56784">
    <property type="entry name" value="HAD-like"/>
    <property type="match status" value="1"/>
</dbReference>
<accession>L0F8S4</accession>
<dbReference type="PRINTS" id="PR00413">
    <property type="entry name" value="HADHALOGNASE"/>
</dbReference>
<reference evidence="3" key="1">
    <citation type="submission" date="2012-02" db="EMBL/GenBank/DDBJ databases">
        <title>Complete sequence of Desulfitobacterium dichloroeliminans LMG P-21439.</title>
        <authorList>
            <person name="Lucas S."/>
            <person name="Han J."/>
            <person name="Lapidus A."/>
            <person name="Cheng J.-F."/>
            <person name="Goodwin L."/>
            <person name="Pitluck S."/>
            <person name="Peters L."/>
            <person name="Ovchinnikova G."/>
            <person name="Teshima H."/>
            <person name="Detter J.C."/>
            <person name="Han C."/>
            <person name="Tapia R."/>
            <person name="Land M."/>
            <person name="Hauser L."/>
            <person name="Kyrpides N."/>
            <person name="Ivanova N."/>
            <person name="Pagani I."/>
            <person name="Kruse T."/>
            <person name="de Vos W.M."/>
            <person name="Boon N."/>
            <person name="Smidt H."/>
            <person name="Woyke T."/>
        </authorList>
    </citation>
    <scope>NUCLEOTIDE SEQUENCE [LARGE SCALE GENOMIC DNA]</scope>
    <source>
        <strain evidence="3">LMG P-21439 / DCA1</strain>
    </source>
</reference>